<proteinExistence type="predicted"/>
<organism evidence="1">
    <name type="scientific">Rhizophora mucronata</name>
    <name type="common">Asiatic mangrove</name>
    <dbReference type="NCBI Taxonomy" id="61149"/>
    <lineage>
        <taxon>Eukaryota</taxon>
        <taxon>Viridiplantae</taxon>
        <taxon>Streptophyta</taxon>
        <taxon>Embryophyta</taxon>
        <taxon>Tracheophyta</taxon>
        <taxon>Spermatophyta</taxon>
        <taxon>Magnoliopsida</taxon>
        <taxon>eudicotyledons</taxon>
        <taxon>Gunneridae</taxon>
        <taxon>Pentapetalae</taxon>
        <taxon>rosids</taxon>
        <taxon>fabids</taxon>
        <taxon>Malpighiales</taxon>
        <taxon>Rhizophoraceae</taxon>
        <taxon>Rhizophora</taxon>
    </lineage>
</organism>
<dbReference type="EMBL" id="GGEC01060286">
    <property type="protein sequence ID" value="MBX40770.1"/>
    <property type="molecule type" value="Transcribed_RNA"/>
</dbReference>
<sequence length="24" mass="2662">MWVCAHANMCASSFVSTLKGFSRK</sequence>
<reference evidence="1" key="1">
    <citation type="submission" date="2018-02" db="EMBL/GenBank/DDBJ databases">
        <title>Rhizophora mucronata_Transcriptome.</title>
        <authorList>
            <person name="Meera S.P."/>
            <person name="Sreeshan A."/>
            <person name="Augustine A."/>
        </authorList>
    </citation>
    <scope>NUCLEOTIDE SEQUENCE</scope>
    <source>
        <tissue evidence="1">Leaf</tissue>
    </source>
</reference>
<name>A0A2P2NEC2_RHIMU</name>
<protein>
    <submittedName>
        <fullName evidence="1">Uncharacterized protein</fullName>
    </submittedName>
</protein>
<evidence type="ECO:0000313" key="1">
    <source>
        <dbReference type="EMBL" id="MBX40770.1"/>
    </source>
</evidence>
<dbReference type="AlphaFoldDB" id="A0A2P2NEC2"/>
<accession>A0A2P2NEC2</accession>